<feature type="compositionally biased region" description="Polar residues" evidence="1">
    <location>
        <begin position="126"/>
        <end position="144"/>
    </location>
</feature>
<proteinExistence type="predicted"/>
<sequence>MAPQVTVFFHKLPATSTKRTSHRISFVIGYAPTICAMSKPSLGGRQGKAATKHQSSQESTKTSQQTTIEGVDQKKIAEEIVKSLQTPQKLPGRPKGSKNKENPVFRDDSYSGPITRTQAHKMSCEMSENTSSVDGTSWNENPLF</sequence>
<feature type="region of interest" description="Disordered" evidence="1">
    <location>
        <begin position="39"/>
        <end position="144"/>
    </location>
</feature>
<feature type="compositionally biased region" description="Basic and acidic residues" evidence="1">
    <location>
        <begin position="71"/>
        <end position="81"/>
    </location>
</feature>
<feature type="compositionally biased region" description="Basic and acidic residues" evidence="1">
    <location>
        <begin position="98"/>
        <end position="109"/>
    </location>
</feature>
<keyword evidence="3" id="KW-1185">Reference proteome</keyword>
<protein>
    <submittedName>
        <fullName evidence="2">Uncharacterized protein</fullName>
    </submittedName>
</protein>
<gene>
    <name evidence="2" type="ORF">M0R45_026212</name>
</gene>
<reference evidence="2 3" key="1">
    <citation type="journal article" date="2023" name="G3 (Bethesda)">
        <title>A chromosome-length genome assembly and annotation of blackberry (Rubus argutus, cv. 'Hillquist').</title>
        <authorList>
            <person name="Bruna T."/>
            <person name="Aryal R."/>
            <person name="Dudchenko O."/>
            <person name="Sargent D.J."/>
            <person name="Mead D."/>
            <person name="Buti M."/>
            <person name="Cavallini A."/>
            <person name="Hytonen T."/>
            <person name="Andres J."/>
            <person name="Pham M."/>
            <person name="Weisz D."/>
            <person name="Mascagni F."/>
            <person name="Usai G."/>
            <person name="Natali L."/>
            <person name="Bassil N."/>
            <person name="Fernandez G.E."/>
            <person name="Lomsadze A."/>
            <person name="Armour M."/>
            <person name="Olukolu B."/>
            <person name="Poorten T."/>
            <person name="Britton C."/>
            <person name="Davik J."/>
            <person name="Ashrafi H."/>
            <person name="Aiden E.L."/>
            <person name="Borodovsky M."/>
            <person name="Worthington M."/>
        </authorList>
    </citation>
    <scope>NUCLEOTIDE SEQUENCE [LARGE SCALE GENOMIC DNA]</scope>
    <source>
        <strain evidence="2">PI 553951</strain>
    </source>
</reference>
<organism evidence="2 3">
    <name type="scientific">Rubus argutus</name>
    <name type="common">Southern blackberry</name>
    <dbReference type="NCBI Taxonomy" id="59490"/>
    <lineage>
        <taxon>Eukaryota</taxon>
        <taxon>Viridiplantae</taxon>
        <taxon>Streptophyta</taxon>
        <taxon>Embryophyta</taxon>
        <taxon>Tracheophyta</taxon>
        <taxon>Spermatophyta</taxon>
        <taxon>Magnoliopsida</taxon>
        <taxon>eudicotyledons</taxon>
        <taxon>Gunneridae</taxon>
        <taxon>Pentapetalae</taxon>
        <taxon>rosids</taxon>
        <taxon>fabids</taxon>
        <taxon>Rosales</taxon>
        <taxon>Rosaceae</taxon>
        <taxon>Rosoideae</taxon>
        <taxon>Rosoideae incertae sedis</taxon>
        <taxon>Rubus</taxon>
    </lineage>
</organism>
<name>A0AAW1WYN3_RUBAR</name>
<evidence type="ECO:0000313" key="2">
    <source>
        <dbReference type="EMBL" id="KAK9929103.1"/>
    </source>
</evidence>
<dbReference type="AlphaFoldDB" id="A0AAW1WYN3"/>
<evidence type="ECO:0000256" key="1">
    <source>
        <dbReference type="SAM" id="MobiDB-lite"/>
    </source>
</evidence>
<comment type="caution">
    <text evidence="2">The sequence shown here is derived from an EMBL/GenBank/DDBJ whole genome shotgun (WGS) entry which is preliminary data.</text>
</comment>
<dbReference type="Proteomes" id="UP001457282">
    <property type="component" value="Unassembled WGS sequence"/>
</dbReference>
<feature type="compositionally biased region" description="Low complexity" evidence="1">
    <location>
        <begin position="54"/>
        <end position="67"/>
    </location>
</feature>
<evidence type="ECO:0000313" key="3">
    <source>
        <dbReference type="Proteomes" id="UP001457282"/>
    </source>
</evidence>
<dbReference type="EMBL" id="JBEDUW010000005">
    <property type="protein sequence ID" value="KAK9929103.1"/>
    <property type="molecule type" value="Genomic_DNA"/>
</dbReference>
<accession>A0AAW1WYN3</accession>